<dbReference type="Gene3D" id="1.10.10.10">
    <property type="entry name" value="Winged helix-like DNA-binding domain superfamily/Winged helix DNA-binding domain"/>
    <property type="match status" value="1"/>
</dbReference>
<dbReference type="GO" id="GO:0003677">
    <property type="term" value="F:DNA binding"/>
    <property type="evidence" value="ECO:0007669"/>
    <property type="project" value="UniProtKB-KW"/>
</dbReference>
<dbReference type="SUPFAM" id="SSF46785">
    <property type="entry name" value="Winged helix' DNA-binding domain"/>
    <property type="match status" value="1"/>
</dbReference>
<name>A0A859FJR2_9BACI</name>
<dbReference type="InterPro" id="IPR036388">
    <property type="entry name" value="WH-like_DNA-bd_sf"/>
</dbReference>
<dbReference type="KEGG" id="psua:FLK61_41280"/>
<dbReference type="CDD" id="cd00090">
    <property type="entry name" value="HTH_ARSR"/>
    <property type="match status" value="1"/>
</dbReference>
<sequence length="198" mass="22916">MILTTELAFFIIINNDNDEGWTKLDKQELDFLLHPIRMRIIQHLTRRPATVQQLKEWMADIPQATLYRHVNALKDKAMIVVTESHQKRGTTEKTYALHKPVMTQEEVEKLTGEEHLQLLLPFLSNVTGQASEYLLSNPTVAKDYFGYSQVDLHVTKDEFQELQVKMNDLLQPLVANEPSDDRKKITLVQVVLPEPKKN</sequence>
<organism evidence="2 3">
    <name type="scientific">Paenalkalicoccus suaedae</name>
    <dbReference type="NCBI Taxonomy" id="2592382"/>
    <lineage>
        <taxon>Bacteria</taxon>
        <taxon>Bacillati</taxon>
        <taxon>Bacillota</taxon>
        <taxon>Bacilli</taxon>
        <taxon>Bacillales</taxon>
        <taxon>Bacillaceae</taxon>
        <taxon>Paenalkalicoccus</taxon>
    </lineage>
</organism>
<dbReference type="Gene3D" id="6.10.140.2180">
    <property type="match status" value="1"/>
</dbReference>
<accession>A0A859FJR2</accession>
<dbReference type="RefSeq" id="WP_176010992.1">
    <property type="nucleotide sequence ID" value="NZ_CP041372.2"/>
</dbReference>
<dbReference type="Pfam" id="PF12840">
    <property type="entry name" value="HTH_20"/>
    <property type="match status" value="1"/>
</dbReference>
<dbReference type="EMBL" id="CP041372">
    <property type="protein sequence ID" value="QKS73026.1"/>
    <property type="molecule type" value="Genomic_DNA"/>
</dbReference>
<keyword evidence="1" id="KW-0238">DNA-binding</keyword>
<reference evidence="3" key="1">
    <citation type="submission" date="2019-07" db="EMBL/GenBank/DDBJ databases">
        <title>Bacillus alkalisoli sp. nov. isolated from saline soil.</title>
        <authorList>
            <person name="Sun J.-Q."/>
            <person name="Xu L."/>
        </authorList>
    </citation>
    <scope>NUCLEOTIDE SEQUENCE [LARGE SCALE GENOMIC DNA]</scope>
    <source>
        <strain evidence="3">M4U3P1</strain>
    </source>
</reference>
<dbReference type="Proteomes" id="UP000318138">
    <property type="component" value="Chromosome"/>
</dbReference>
<evidence type="ECO:0000313" key="2">
    <source>
        <dbReference type="EMBL" id="QKS73026.1"/>
    </source>
</evidence>
<evidence type="ECO:0000256" key="1">
    <source>
        <dbReference type="ARBA" id="ARBA00023125"/>
    </source>
</evidence>
<dbReference type="InterPro" id="IPR011991">
    <property type="entry name" value="ArsR-like_HTH"/>
</dbReference>
<evidence type="ECO:0000313" key="3">
    <source>
        <dbReference type="Proteomes" id="UP000318138"/>
    </source>
</evidence>
<protein>
    <submittedName>
        <fullName evidence="2">Helix-turn-helix domain-containing protein</fullName>
    </submittedName>
</protein>
<dbReference type="InterPro" id="IPR036390">
    <property type="entry name" value="WH_DNA-bd_sf"/>
</dbReference>
<gene>
    <name evidence="2" type="ORF">FLK61_41280</name>
</gene>
<proteinExistence type="predicted"/>
<dbReference type="NCBIfam" id="NF005061">
    <property type="entry name" value="PRK06474.1"/>
    <property type="match status" value="1"/>
</dbReference>
<dbReference type="AlphaFoldDB" id="A0A859FJR2"/>
<keyword evidence="3" id="KW-1185">Reference proteome</keyword>